<accession>A0A915IWH7</accession>
<dbReference type="Proteomes" id="UP000887565">
    <property type="component" value="Unplaced"/>
</dbReference>
<proteinExistence type="predicted"/>
<protein>
    <submittedName>
        <fullName evidence="2">Uncharacterized protein</fullName>
    </submittedName>
</protein>
<dbReference type="WBParaSite" id="nRc.2.0.1.t18550-RA">
    <property type="protein sequence ID" value="nRc.2.0.1.t18550-RA"/>
    <property type="gene ID" value="nRc.2.0.1.g18550"/>
</dbReference>
<evidence type="ECO:0000313" key="2">
    <source>
        <dbReference type="WBParaSite" id="nRc.2.0.1.t18550-RA"/>
    </source>
</evidence>
<keyword evidence="1" id="KW-1185">Reference proteome</keyword>
<reference evidence="2" key="1">
    <citation type="submission" date="2022-11" db="UniProtKB">
        <authorList>
            <consortium name="WormBaseParasite"/>
        </authorList>
    </citation>
    <scope>IDENTIFICATION</scope>
</reference>
<dbReference type="AlphaFoldDB" id="A0A915IWH7"/>
<evidence type="ECO:0000313" key="1">
    <source>
        <dbReference type="Proteomes" id="UP000887565"/>
    </source>
</evidence>
<sequence length="126" mass="14119">EHKVLNICTCIPGARCVVEGIKRLSSGRGHQSPEILVLSEKFKNWFEKNATIKLGGVEGLLPGLSLSSSSFAEYFECKFCDDHFRRRFSNDAISTISTFNDKWTFWPIFGSLSVDDASSSIFAFLE</sequence>
<name>A0A915IWH7_ROMCU</name>
<organism evidence="1 2">
    <name type="scientific">Romanomermis culicivorax</name>
    <name type="common">Nematode worm</name>
    <dbReference type="NCBI Taxonomy" id="13658"/>
    <lineage>
        <taxon>Eukaryota</taxon>
        <taxon>Metazoa</taxon>
        <taxon>Ecdysozoa</taxon>
        <taxon>Nematoda</taxon>
        <taxon>Enoplea</taxon>
        <taxon>Dorylaimia</taxon>
        <taxon>Mermithida</taxon>
        <taxon>Mermithoidea</taxon>
        <taxon>Mermithidae</taxon>
        <taxon>Romanomermis</taxon>
    </lineage>
</organism>